<keyword evidence="11 15" id="KW-1133">Transmembrane helix</keyword>
<keyword evidence="12" id="KW-0157">Chromophore</keyword>
<keyword evidence="13 15" id="KW-0472">Membrane</keyword>
<dbReference type="InterPro" id="IPR000066">
    <property type="entry name" value="Antenna_a/b"/>
</dbReference>
<dbReference type="InterPro" id="IPR002362">
    <property type="entry name" value="LHB-1/5"/>
</dbReference>
<dbReference type="EMBL" id="JAMSKV010000002">
    <property type="protein sequence ID" value="MCQ8277508.1"/>
    <property type="molecule type" value="Genomic_DNA"/>
</dbReference>
<keyword evidence="9" id="KW-0460">Magnesium</keyword>
<keyword evidence="14" id="KW-0437">Light-harvesting polypeptide</keyword>
<dbReference type="InterPro" id="IPR035889">
    <property type="entry name" value="Light-harvesting_complex"/>
</dbReference>
<evidence type="ECO:0000259" key="16">
    <source>
        <dbReference type="Pfam" id="PF00556"/>
    </source>
</evidence>
<comment type="similarity">
    <text evidence="3">Belongs to the antenna complex beta subunit family.</text>
</comment>
<protein>
    <submittedName>
        <fullName evidence="17">Light-harvesting antenna LH1, beta subunit</fullName>
    </submittedName>
</protein>
<evidence type="ECO:0000256" key="3">
    <source>
        <dbReference type="ARBA" id="ARBA00011052"/>
    </source>
</evidence>
<proteinExistence type="inferred from homology"/>
<evidence type="ECO:0000256" key="14">
    <source>
        <dbReference type="ARBA" id="ARBA00023243"/>
    </source>
</evidence>
<keyword evidence="7 15" id="KW-0812">Transmembrane</keyword>
<dbReference type="InterPro" id="IPR023624">
    <property type="entry name" value="Antenna_beta_dom_sf"/>
</dbReference>
<keyword evidence="8" id="KW-0479">Metal-binding</keyword>
<evidence type="ECO:0000256" key="1">
    <source>
        <dbReference type="ARBA" id="ARBA00002455"/>
    </source>
</evidence>
<dbReference type="PRINTS" id="PR00674">
    <property type="entry name" value="LIGHTHARVSTB"/>
</dbReference>
<dbReference type="RefSeq" id="WP_422862952.1">
    <property type="nucleotide sequence ID" value="NZ_JAMSKV010000002.1"/>
</dbReference>
<keyword evidence="6" id="KW-0042">Antenna complex</keyword>
<gene>
    <name evidence="17" type="primary">pufB</name>
    <name evidence="17" type="ORF">NFI95_03465</name>
</gene>
<evidence type="ECO:0000256" key="2">
    <source>
        <dbReference type="ARBA" id="ARBA00004249"/>
    </source>
</evidence>
<evidence type="ECO:0000256" key="10">
    <source>
        <dbReference type="ARBA" id="ARBA00022956"/>
    </source>
</evidence>
<evidence type="ECO:0000256" key="11">
    <source>
        <dbReference type="ARBA" id="ARBA00022989"/>
    </source>
</evidence>
<feature type="domain" description="Antenna complex alpha/beta subunit" evidence="16">
    <location>
        <begin position="17"/>
        <end position="50"/>
    </location>
</feature>
<dbReference type="Gene3D" id="1.20.5.250">
    <property type="match status" value="1"/>
</dbReference>
<evidence type="ECO:0000256" key="9">
    <source>
        <dbReference type="ARBA" id="ARBA00022842"/>
    </source>
</evidence>
<comment type="subcellular location">
    <subcellularLocation>
        <location evidence="2">Cell inner membrane</location>
        <topology evidence="2">Single-pass type II membrane protein</topology>
    </subcellularLocation>
</comment>
<evidence type="ECO:0000256" key="15">
    <source>
        <dbReference type="SAM" id="Phobius"/>
    </source>
</evidence>
<reference evidence="17 18" key="1">
    <citation type="submission" date="2022-06" db="EMBL/GenBank/DDBJ databases">
        <title>Endosaccharibacter gen. nov., sp. nov., endophytic bacteria isolated from sugarcane.</title>
        <authorList>
            <person name="Pitiwittayakul N."/>
            <person name="Yukphan P."/>
            <person name="Charoenyingcharoen P."/>
            <person name="Tanasupawat S."/>
        </authorList>
    </citation>
    <scope>NUCLEOTIDE SEQUENCE [LARGE SCALE GENOMIC DNA]</scope>
    <source>
        <strain evidence="17 18">KSS8</strain>
    </source>
</reference>
<evidence type="ECO:0000256" key="8">
    <source>
        <dbReference type="ARBA" id="ARBA00022723"/>
    </source>
</evidence>
<dbReference type="SUPFAM" id="SSF56918">
    <property type="entry name" value="Light-harvesting complex subunits"/>
    <property type="match status" value="1"/>
</dbReference>
<evidence type="ECO:0000256" key="4">
    <source>
        <dbReference type="ARBA" id="ARBA00022475"/>
    </source>
</evidence>
<keyword evidence="4" id="KW-1003">Cell membrane</keyword>
<dbReference type="NCBIfam" id="NF040862">
    <property type="entry name" value="pufB_517_ASD"/>
    <property type="match status" value="1"/>
</dbReference>
<keyword evidence="5" id="KW-0148">Chlorophyll</keyword>
<keyword evidence="10" id="KW-0076">Bacteriochlorophyll</keyword>
<sequence length="75" mass="8243">MSDNPERSSLSGLTVGEAKEFNKIFVISFIIFVAIAIVAHFLAWMWRPWLPGVHGYQTSMLDAAGMAHHIVSAIG</sequence>
<evidence type="ECO:0000313" key="18">
    <source>
        <dbReference type="Proteomes" id="UP001524587"/>
    </source>
</evidence>
<evidence type="ECO:0000256" key="6">
    <source>
        <dbReference type="ARBA" id="ARBA00022549"/>
    </source>
</evidence>
<comment type="function">
    <text evidence="1">Antenna complexes are light-harvesting systems, which transfer the excitation energy to the reaction centers.</text>
</comment>
<evidence type="ECO:0000256" key="5">
    <source>
        <dbReference type="ARBA" id="ARBA00022494"/>
    </source>
</evidence>
<dbReference type="Pfam" id="PF00556">
    <property type="entry name" value="LHC"/>
    <property type="match status" value="1"/>
</dbReference>
<feature type="transmembrane region" description="Helical" evidence="15">
    <location>
        <begin position="21"/>
        <end position="46"/>
    </location>
</feature>
<name>A0ABT1W439_9PROT</name>
<evidence type="ECO:0000256" key="13">
    <source>
        <dbReference type="ARBA" id="ARBA00023136"/>
    </source>
</evidence>
<evidence type="ECO:0000256" key="12">
    <source>
        <dbReference type="ARBA" id="ARBA00022991"/>
    </source>
</evidence>
<accession>A0ABT1W439</accession>
<organism evidence="17 18">
    <name type="scientific">Endosaccharibacter trunci</name>
    <dbReference type="NCBI Taxonomy" id="2812733"/>
    <lineage>
        <taxon>Bacteria</taxon>
        <taxon>Pseudomonadati</taxon>
        <taxon>Pseudomonadota</taxon>
        <taxon>Alphaproteobacteria</taxon>
        <taxon>Acetobacterales</taxon>
        <taxon>Acetobacteraceae</taxon>
        <taxon>Endosaccharibacter</taxon>
    </lineage>
</organism>
<comment type="caution">
    <text evidence="17">The sequence shown here is derived from an EMBL/GenBank/DDBJ whole genome shotgun (WGS) entry which is preliminary data.</text>
</comment>
<keyword evidence="18" id="KW-1185">Reference proteome</keyword>
<evidence type="ECO:0000313" key="17">
    <source>
        <dbReference type="EMBL" id="MCQ8277508.1"/>
    </source>
</evidence>
<evidence type="ECO:0000256" key="7">
    <source>
        <dbReference type="ARBA" id="ARBA00022692"/>
    </source>
</evidence>
<dbReference type="Proteomes" id="UP001524587">
    <property type="component" value="Unassembled WGS sequence"/>
</dbReference>